<feature type="compositionally biased region" description="Low complexity" evidence="1">
    <location>
        <begin position="43"/>
        <end position="56"/>
    </location>
</feature>
<dbReference type="InterPro" id="IPR016024">
    <property type="entry name" value="ARM-type_fold"/>
</dbReference>
<protein>
    <submittedName>
        <fullName evidence="2">Uncharacterized protein</fullName>
    </submittedName>
</protein>
<organism evidence="2 3">
    <name type="scientific">Blattamonas nauphoetae</name>
    <dbReference type="NCBI Taxonomy" id="2049346"/>
    <lineage>
        <taxon>Eukaryota</taxon>
        <taxon>Metamonada</taxon>
        <taxon>Preaxostyla</taxon>
        <taxon>Oxymonadida</taxon>
        <taxon>Blattamonas</taxon>
    </lineage>
</organism>
<sequence>MNSDNRHQGRMLHYDNDQALEANPSSKPKQNISLRTVRRSDIPSTNTNSNQPTNQKKSLDEESLRTLTKNVQEALQGILLTDPSKQILALQYLATLSYSPNFAECFMIQNGVEVLCALIPSTSNHVYLKLILHIMTNFTIKHKSLCNMVANSPFSIKFIEWVQMKDEGIATHTTHILSNIVTLSPTASLYLASLGLAPIIVTFLDKSKSEAKLVTEDDPPRLLAKVNPDEINIRCWLRILENTVEDRIDDLTVVYLIDLISFFFLSPSTETITTAVHALRTMLEKNDDAVALFFQSELPYFPGEPPKPAPTHFIVITFTALNIVSLYDSLKAIFAVVAISQRRRIWSRDHPHDTTLARLPTGTNLALTKHEQTVFDDSLKQATSSSDVLYALLSLIGYLLSSSDDYIDILCSQSLLTLLGDTLNLANDYLTRLKNGQLIDEPALEDLFAGKKAEGKNAGLAAVVVVIPPSLPYFIPTPEQLEQDRVWCTNTNNTVFGVNLSSVVLDNVSSPLHEAIFAVSNISASDDPRHTNLVLNNIIAVKSGGPSLFFNVLLSLYNNSDSSSQHEIVYTIRNLSCGTKEQVTLLLSSDLVSNILQSVFTINHSPSLDDIPLYETINALFDTFLRQPPPRTSDQFLTLFEISMIAFVLTLDEMGMDYHTALAEQYGDPELKRQATLALLSFRKVLKRLPIDEKRKKMMIERLS</sequence>
<reference evidence="2 3" key="1">
    <citation type="journal article" date="2022" name="bioRxiv">
        <title>Genomics of Preaxostyla Flagellates Illuminates Evolutionary Transitions and the Path Towards Mitochondrial Loss.</title>
        <authorList>
            <person name="Novak L.V.F."/>
            <person name="Treitli S.C."/>
            <person name="Pyrih J."/>
            <person name="Halakuc P."/>
            <person name="Pipaliya S.V."/>
            <person name="Vacek V."/>
            <person name="Brzon O."/>
            <person name="Soukal P."/>
            <person name="Eme L."/>
            <person name="Dacks J.B."/>
            <person name="Karnkowska A."/>
            <person name="Elias M."/>
            <person name="Hampl V."/>
        </authorList>
    </citation>
    <scope>NUCLEOTIDE SEQUENCE [LARGE SCALE GENOMIC DNA]</scope>
    <source>
        <strain evidence="2">NAU3</strain>
        <tissue evidence="2">Gut</tissue>
    </source>
</reference>
<keyword evidence="3" id="KW-1185">Reference proteome</keyword>
<name>A0ABQ9YC71_9EUKA</name>
<accession>A0ABQ9YC71</accession>
<dbReference type="InterPro" id="IPR011989">
    <property type="entry name" value="ARM-like"/>
</dbReference>
<evidence type="ECO:0000313" key="3">
    <source>
        <dbReference type="Proteomes" id="UP001281761"/>
    </source>
</evidence>
<feature type="region of interest" description="Disordered" evidence="1">
    <location>
        <begin position="15"/>
        <end position="60"/>
    </location>
</feature>
<proteinExistence type="predicted"/>
<dbReference type="EMBL" id="JARBJD010000017">
    <property type="protein sequence ID" value="KAK2961334.1"/>
    <property type="molecule type" value="Genomic_DNA"/>
</dbReference>
<evidence type="ECO:0000256" key="1">
    <source>
        <dbReference type="SAM" id="MobiDB-lite"/>
    </source>
</evidence>
<evidence type="ECO:0000313" key="2">
    <source>
        <dbReference type="EMBL" id="KAK2961334.1"/>
    </source>
</evidence>
<gene>
    <name evidence="2" type="ORF">BLNAU_3780</name>
</gene>
<dbReference type="Proteomes" id="UP001281761">
    <property type="component" value="Unassembled WGS sequence"/>
</dbReference>
<dbReference type="Gene3D" id="1.25.10.10">
    <property type="entry name" value="Leucine-rich Repeat Variant"/>
    <property type="match status" value="2"/>
</dbReference>
<dbReference type="SUPFAM" id="SSF48371">
    <property type="entry name" value="ARM repeat"/>
    <property type="match status" value="1"/>
</dbReference>
<comment type="caution">
    <text evidence="2">The sequence shown here is derived from an EMBL/GenBank/DDBJ whole genome shotgun (WGS) entry which is preliminary data.</text>
</comment>
<feature type="compositionally biased region" description="Polar residues" evidence="1">
    <location>
        <begin position="23"/>
        <end position="34"/>
    </location>
</feature>